<dbReference type="OrthoDB" id="3238775at2759"/>
<comment type="caution">
    <text evidence="2">The sequence shown here is derived from an EMBL/GenBank/DDBJ whole genome shotgun (WGS) entry which is preliminary data.</text>
</comment>
<sequence length="188" mass="20557">MRLTVWATKIARNEADELKDPISNHFTQKTALGTSSNQWITSNEAPSASFESSVSMASMMQMIAMQNIALLGLLTRSTPVSAHPGGVENTQSKRENQNATIGSSPPPPFTGDFDAWGVDHNLSPATMTALEGLGFVPGDDLEELKSLFPRAIDTANIKPAEWQRAVKASQAYRRKAKMKLRQQEKESP</sequence>
<gene>
    <name evidence="2" type="ORF">PIIN_11114</name>
</gene>
<dbReference type="AlphaFoldDB" id="G4U0N8"/>
<name>G4U0N8_SERID</name>
<feature type="region of interest" description="Disordered" evidence="1">
    <location>
        <begin position="81"/>
        <end position="115"/>
    </location>
</feature>
<dbReference type="InParanoid" id="G4U0N8"/>
<protein>
    <submittedName>
        <fullName evidence="2">Uncharacterized protein</fullName>
    </submittedName>
</protein>
<proteinExistence type="predicted"/>
<evidence type="ECO:0000313" key="3">
    <source>
        <dbReference type="Proteomes" id="UP000007148"/>
    </source>
</evidence>
<dbReference type="EMBL" id="CAFZ01001297">
    <property type="protein sequence ID" value="CCA77131.1"/>
    <property type="molecule type" value="Genomic_DNA"/>
</dbReference>
<dbReference type="HOGENOM" id="CLU_1441576_0_0_1"/>
<keyword evidence="3" id="KW-1185">Reference proteome</keyword>
<reference evidence="2 3" key="1">
    <citation type="journal article" date="2011" name="PLoS Pathog.">
        <title>Endophytic Life Strategies Decoded by Genome and Transcriptome Analyses of the Mutualistic Root Symbiont Piriformospora indica.</title>
        <authorList>
            <person name="Zuccaro A."/>
            <person name="Lahrmann U."/>
            <person name="Guldener U."/>
            <person name="Langen G."/>
            <person name="Pfiffi S."/>
            <person name="Biedenkopf D."/>
            <person name="Wong P."/>
            <person name="Samans B."/>
            <person name="Grimm C."/>
            <person name="Basiewicz M."/>
            <person name="Murat C."/>
            <person name="Martin F."/>
            <person name="Kogel K.H."/>
        </authorList>
    </citation>
    <scope>NUCLEOTIDE SEQUENCE [LARGE SCALE GENOMIC DNA]</scope>
    <source>
        <strain evidence="2 3">DSM 11827</strain>
    </source>
</reference>
<organism evidence="2 3">
    <name type="scientific">Serendipita indica (strain DSM 11827)</name>
    <name type="common">Root endophyte fungus</name>
    <name type="synonym">Piriformospora indica</name>
    <dbReference type="NCBI Taxonomy" id="1109443"/>
    <lineage>
        <taxon>Eukaryota</taxon>
        <taxon>Fungi</taxon>
        <taxon>Dikarya</taxon>
        <taxon>Basidiomycota</taxon>
        <taxon>Agaricomycotina</taxon>
        <taxon>Agaricomycetes</taxon>
        <taxon>Sebacinales</taxon>
        <taxon>Serendipitaceae</taxon>
        <taxon>Serendipita</taxon>
    </lineage>
</organism>
<accession>G4U0N8</accession>
<evidence type="ECO:0000313" key="2">
    <source>
        <dbReference type="EMBL" id="CCA77131.1"/>
    </source>
</evidence>
<dbReference type="Proteomes" id="UP000007148">
    <property type="component" value="Unassembled WGS sequence"/>
</dbReference>
<evidence type="ECO:0000256" key="1">
    <source>
        <dbReference type="SAM" id="MobiDB-lite"/>
    </source>
</evidence>